<feature type="transmembrane region" description="Helical" evidence="1">
    <location>
        <begin position="413"/>
        <end position="431"/>
    </location>
</feature>
<dbReference type="AlphaFoldDB" id="A0A158GPX8"/>
<feature type="transmembrane region" description="Helical" evidence="1">
    <location>
        <begin position="78"/>
        <end position="98"/>
    </location>
</feature>
<gene>
    <name evidence="2" type="ORF">AWB69_03099</name>
</gene>
<dbReference type="RefSeq" id="WP_156528858.1">
    <property type="nucleotide sequence ID" value="NZ_FCOK02000018.1"/>
</dbReference>
<evidence type="ECO:0000313" key="2">
    <source>
        <dbReference type="EMBL" id="SAL34102.1"/>
    </source>
</evidence>
<feature type="transmembrane region" description="Helical" evidence="1">
    <location>
        <begin position="155"/>
        <end position="174"/>
    </location>
</feature>
<feature type="transmembrane region" description="Helical" evidence="1">
    <location>
        <begin position="437"/>
        <end position="455"/>
    </location>
</feature>
<feature type="transmembrane region" description="Helical" evidence="1">
    <location>
        <begin position="49"/>
        <end position="66"/>
    </location>
</feature>
<reference evidence="2 3" key="1">
    <citation type="submission" date="2016-01" db="EMBL/GenBank/DDBJ databases">
        <authorList>
            <person name="Oliw E.H."/>
        </authorList>
    </citation>
    <scope>NUCLEOTIDE SEQUENCE [LARGE SCALE GENOMIC DNA]</scope>
    <source>
        <strain evidence="2">LMG 27134</strain>
    </source>
</reference>
<feature type="transmembrane region" description="Helical" evidence="1">
    <location>
        <begin position="258"/>
        <end position="274"/>
    </location>
</feature>
<keyword evidence="1" id="KW-0812">Transmembrane</keyword>
<sequence length="472" mass="52444">MNRFWTDTPTPASLPMTPAAGVTGLGPVPMIPMLIGTGLLWLLWIDPAWGAQLSLIFPLSFLLAVMPRYRGLLDYRVVYLFSMTVWGFNHCYGVALLAQNSGALLQQYTGALTMYGYGVVLSTMLVLLFWTDKVGVGVPPQKATKCKAGRETKIGVLRLLFFISVSLAYAVIVQLESSDIPLASVLGSFMVVTFATIQASYAQRHRWGPVALMCIYTSAVFSSSAANRTTMLAPIAITCLAVLVAVPSLNWRVISGRTAVLLALVAGISLLADWQKQMGMSLITAMTSDTRGLPGIGAAAENSNYFAHSDATADYLRYLQYIIDHQLYHNGSWFMQLISSFTPRALFPNKPTYDVSAILYDEKIVGMPMYFDFLFDRISDSGMSGILLYNLGYLCLTRSVYRIYSRVRQARPYGLECGLYITSLVTLFLVMRGPIILIAWFYLFPMTAIVMRNIVMRIFRFTRQMRGSVGIR</sequence>
<organism evidence="2 3">
    <name type="scientific">Caballeronia udeis</name>
    <dbReference type="NCBI Taxonomy" id="1232866"/>
    <lineage>
        <taxon>Bacteria</taxon>
        <taxon>Pseudomonadati</taxon>
        <taxon>Pseudomonadota</taxon>
        <taxon>Betaproteobacteria</taxon>
        <taxon>Burkholderiales</taxon>
        <taxon>Burkholderiaceae</taxon>
        <taxon>Caballeronia</taxon>
    </lineage>
</organism>
<feature type="transmembrane region" description="Helical" evidence="1">
    <location>
        <begin position="180"/>
        <end position="197"/>
    </location>
</feature>
<accession>A0A158GPX8</accession>
<keyword evidence="1" id="KW-1133">Transmembrane helix</keyword>
<proteinExistence type="predicted"/>
<feature type="transmembrane region" description="Helical" evidence="1">
    <location>
        <begin position="232"/>
        <end position="251"/>
    </location>
</feature>
<keyword evidence="1" id="KW-0472">Membrane</keyword>
<evidence type="ECO:0000256" key="1">
    <source>
        <dbReference type="SAM" id="Phobius"/>
    </source>
</evidence>
<protein>
    <submittedName>
        <fullName evidence="2">Uncharacterized protein</fullName>
    </submittedName>
</protein>
<feature type="transmembrane region" description="Helical" evidence="1">
    <location>
        <begin position="110"/>
        <end position="130"/>
    </location>
</feature>
<dbReference type="EMBL" id="FCOK02000018">
    <property type="protein sequence ID" value="SAL34102.1"/>
    <property type="molecule type" value="Genomic_DNA"/>
</dbReference>
<name>A0A158GPX8_9BURK</name>
<feature type="transmembrane region" description="Helical" evidence="1">
    <location>
        <begin position="21"/>
        <end position="43"/>
    </location>
</feature>
<dbReference type="OrthoDB" id="10020436at2"/>
<evidence type="ECO:0000313" key="3">
    <source>
        <dbReference type="Proteomes" id="UP000054683"/>
    </source>
</evidence>
<feature type="transmembrane region" description="Helical" evidence="1">
    <location>
        <begin position="382"/>
        <end position="401"/>
    </location>
</feature>
<dbReference type="Proteomes" id="UP000054683">
    <property type="component" value="Unassembled WGS sequence"/>
</dbReference>
<feature type="transmembrane region" description="Helical" evidence="1">
    <location>
        <begin position="209"/>
        <end position="226"/>
    </location>
</feature>